<evidence type="ECO:0000259" key="2">
    <source>
        <dbReference type="SMART" id="SM00091"/>
    </source>
</evidence>
<name>A0A0N9UEU1_SPHMC</name>
<accession>A0A0N9UEU1</accession>
<evidence type="ECO:0000313" key="3">
    <source>
        <dbReference type="EMBL" id="ALH82261.1"/>
    </source>
</evidence>
<dbReference type="SMART" id="SM00091">
    <property type="entry name" value="PAS"/>
    <property type="match status" value="2"/>
</dbReference>
<dbReference type="OrthoDB" id="7861242at2"/>
<dbReference type="CDD" id="cd00130">
    <property type="entry name" value="PAS"/>
    <property type="match status" value="1"/>
</dbReference>
<dbReference type="Gene3D" id="3.30.450.20">
    <property type="entry name" value="PAS domain"/>
    <property type="match status" value="2"/>
</dbReference>
<dbReference type="Pfam" id="PF08448">
    <property type="entry name" value="PAS_4"/>
    <property type="match status" value="2"/>
</dbReference>
<comment type="similarity">
    <text evidence="1">Belongs to the phD/YefM antitoxin family.</text>
</comment>
<sequence length="294" mass="32127">MRHGQIPDRVSAADFIRGFASWRLQSARRPVVVTHHGKDAHVLISLDDYRRLGSDGCQSGNGRLQESQILLMESVRDCVILIDREQRIAALNPAASDMFEIAASSLVGRPLVAALPTLETSVLFPHILRMIDHRERFTGELPSLLRPGQWLRADLIPLPVGGAIVLRDISETILAREAADAQHAVIRALDIDGGIGHALLSVRETIEYANPALAEMIGANEQAIRRVRFSALLPLAARNQFAEAIGTLFRTGAPLRQASELLSREGLPVPVTLSIVERRGTYGSEGAAILVTRR</sequence>
<dbReference type="RefSeq" id="WP_054589329.1">
    <property type="nucleotide sequence ID" value="NZ_CP012700.1"/>
</dbReference>
<proteinExistence type="inferred from homology"/>
<dbReference type="SUPFAM" id="SSF55785">
    <property type="entry name" value="PYP-like sensor domain (PAS domain)"/>
    <property type="match status" value="2"/>
</dbReference>
<reference evidence="3 4" key="1">
    <citation type="journal article" date="2015" name="Genome Announc.">
        <title>Complete Genome Sequence of Polypropylene Glycol- and Polyethylene Glycol-Degrading Sphingopyxis macrogoltabida Strain EY-1.</title>
        <authorList>
            <person name="Ohtsubo Y."/>
            <person name="Nagata Y."/>
            <person name="Numata M."/>
            <person name="Tsuchikane K."/>
            <person name="Hosoyama A."/>
            <person name="Yamazoe A."/>
            <person name="Tsuda M."/>
            <person name="Fujita N."/>
            <person name="Kawai F."/>
        </authorList>
    </citation>
    <scope>NUCLEOTIDE SEQUENCE [LARGE SCALE GENOMIC DNA]</scope>
    <source>
        <strain evidence="3 4">EY-1</strain>
    </source>
</reference>
<feature type="domain" description="PAS" evidence="2">
    <location>
        <begin position="184"/>
        <end position="250"/>
    </location>
</feature>
<evidence type="ECO:0000313" key="4">
    <source>
        <dbReference type="Proteomes" id="UP000058074"/>
    </source>
</evidence>
<organism evidence="3 4">
    <name type="scientific">Sphingopyxis macrogoltabida</name>
    <name type="common">Sphingomonas macrogoltabidus</name>
    <dbReference type="NCBI Taxonomy" id="33050"/>
    <lineage>
        <taxon>Bacteria</taxon>
        <taxon>Pseudomonadati</taxon>
        <taxon>Pseudomonadota</taxon>
        <taxon>Alphaproteobacteria</taxon>
        <taxon>Sphingomonadales</taxon>
        <taxon>Sphingomonadaceae</taxon>
        <taxon>Sphingopyxis</taxon>
    </lineage>
</organism>
<evidence type="ECO:0000256" key="1">
    <source>
        <dbReference type="ARBA" id="ARBA00009981"/>
    </source>
</evidence>
<dbReference type="InterPro" id="IPR035965">
    <property type="entry name" value="PAS-like_dom_sf"/>
</dbReference>
<dbReference type="InterPro" id="IPR013656">
    <property type="entry name" value="PAS_4"/>
</dbReference>
<dbReference type="SUPFAM" id="SSF143120">
    <property type="entry name" value="YefM-like"/>
    <property type="match status" value="1"/>
</dbReference>
<dbReference type="KEGG" id="smag:AN936_18465"/>
<dbReference type="InterPro" id="IPR036165">
    <property type="entry name" value="YefM-like_sf"/>
</dbReference>
<dbReference type="Gene3D" id="3.40.1620.10">
    <property type="entry name" value="YefM-like domain"/>
    <property type="match status" value="1"/>
</dbReference>
<dbReference type="InterPro" id="IPR000014">
    <property type="entry name" value="PAS"/>
</dbReference>
<dbReference type="Proteomes" id="UP000058074">
    <property type="component" value="Chromosome"/>
</dbReference>
<gene>
    <name evidence="3" type="ORF">AN936_18465</name>
</gene>
<feature type="domain" description="PAS" evidence="2">
    <location>
        <begin position="66"/>
        <end position="132"/>
    </location>
</feature>
<dbReference type="PATRIC" id="fig|33050.5.peg.3832"/>
<dbReference type="EMBL" id="CP012700">
    <property type="protein sequence ID" value="ALH82261.1"/>
    <property type="molecule type" value="Genomic_DNA"/>
</dbReference>
<protein>
    <submittedName>
        <fullName evidence="3">PAS sensor protein</fullName>
    </submittedName>
</protein>
<dbReference type="AlphaFoldDB" id="A0A0N9UEU1"/>